<dbReference type="PANTHER" id="PTHR11654">
    <property type="entry name" value="OLIGOPEPTIDE TRANSPORTER-RELATED"/>
    <property type="match status" value="1"/>
</dbReference>
<reference evidence="7" key="1">
    <citation type="journal article" date="2023" name="Plant J.">
        <title>The genome of the king protea, Protea cynaroides.</title>
        <authorList>
            <person name="Chang J."/>
            <person name="Duong T.A."/>
            <person name="Schoeman C."/>
            <person name="Ma X."/>
            <person name="Roodt D."/>
            <person name="Barker N."/>
            <person name="Li Z."/>
            <person name="Van de Peer Y."/>
            <person name="Mizrachi E."/>
        </authorList>
    </citation>
    <scope>NUCLEOTIDE SEQUENCE</scope>
    <source>
        <tissue evidence="7">Young leaves</tissue>
    </source>
</reference>
<evidence type="ECO:0000256" key="6">
    <source>
        <dbReference type="SAM" id="Phobius"/>
    </source>
</evidence>
<keyword evidence="5 6" id="KW-0472">Membrane</keyword>
<dbReference type="EMBL" id="JAMYWD010000002">
    <property type="protein sequence ID" value="KAJ4977745.1"/>
    <property type="molecule type" value="Genomic_DNA"/>
</dbReference>
<evidence type="ECO:0000256" key="4">
    <source>
        <dbReference type="ARBA" id="ARBA00022989"/>
    </source>
</evidence>
<dbReference type="OrthoDB" id="8904098at2759"/>
<keyword evidence="4 6" id="KW-1133">Transmembrane helix</keyword>
<evidence type="ECO:0000313" key="8">
    <source>
        <dbReference type="Proteomes" id="UP001141806"/>
    </source>
</evidence>
<gene>
    <name evidence="7" type="ORF">NE237_008525</name>
</gene>
<comment type="similarity">
    <text evidence="2">Belongs to the major facilitator superfamily. Proton-dependent oligopeptide transporter (POT/PTR) (TC 2.A.17) family.</text>
</comment>
<organism evidence="7 8">
    <name type="scientific">Protea cynaroides</name>
    <dbReference type="NCBI Taxonomy" id="273540"/>
    <lineage>
        <taxon>Eukaryota</taxon>
        <taxon>Viridiplantae</taxon>
        <taxon>Streptophyta</taxon>
        <taxon>Embryophyta</taxon>
        <taxon>Tracheophyta</taxon>
        <taxon>Spermatophyta</taxon>
        <taxon>Magnoliopsida</taxon>
        <taxon>Proteales</taxon>
        <taxon>Proteaceae</taxon>
        <taxon>Protea</taxon>
    </lineage>
</organism>
<accession>A0A9Q0QZV2</accession>
<evidence type="ECO:0000256" key="2">
    <source>
        <dbReference type="ARBA" id="ARBA00005982"/>
    </source>
</evidence>
<evidence type="ECO:0000256" key="5">
    <source>
        <dbReference type="ARBA" id="ARBA00023136"/>
    </source>
</evidence>
<dbReference type="InterPro" id="IPR036259">
    <property type="entry name" value="MFS_trans_sf"/>
</dbReference>
<dbReference type="GO" id="GO:0022857">
    <property type="term" value="F:transmembrane transporter activity"/>
    <property type="evidence" value="ECO:0007669"/>
    <property type="project" value="InterPro"/>
</dbReference>
<keyword evidence="8" id="KW-1185">Reference proteome</keyword>
<feature type="transmembrane region" description="Helical" evidence="6">
    <location>
        <begin position="21"/>
        <end position="42"/>
    </location>
</feature>
<keyword evidence="3 6" id="KW-0812">Transmembrane</keyword>
<proteinExistence type="inferred from homology"/>
<dbReference type="AlphaFoldDB" id="A0A9Q0QZV2"/>
<dbReference type="Proteomes" id="UP001141806">
    <property type="component" value="Unassembled WGS sequence"/>
</dbReference>
<comment type="caution">
    <text evidence="7">The sequence shown here is derived from an EMBL/GenBank/DDBJ whole genome shotgun (WGS) entry which is preliminary data.</text>
</comment>
<evidence type="ECO:0000256" key="3">
    <source>
        <dbReference type="ARBA" id="ARBA00022692"/>
    </source>
</evidence>
<sequence>MVHEKSHGKTKRELKKSIRPTKLGAGILYVFAIGLGGVKATLPAHGTEQLDHTNKRLMNAFFNWNSFSVATGSILQKTIIVWVEDNVGWKWSFTNATINLSLTLHFFLSFFLLHNRKTPIPKEMIMKNGICGKHYYKFRQTFYLYVFETF</sequence>
<dbReference type="Gene3D" id="1.20.1250.20">
    <property type="entry name" value="MFS general substrate transporter like domains"/>
    <property type="match status" value="1"/>
</dbReference>
<evidence type="ECO:0000256" key="1">
    <source>
        <dbReference type="ARBA" id="ARBA00004141"/>
    </source>
</evidence>
<dbReference type="Pfam" id="PF00854">
    <property type="entry name" value="PTR2"/>
    <property type="match status" value="1"/>
</dbReference>
<comment type="subcellular location">
    <subcellularLocation>
        <location evidence="1">Membrane</location>
        <topology evidence="1">Multi-pass membrane protein</topology>
    </subcellularLocation>
</comment>
<dbReference type="InterPro" id="IPR000109">
    <property type="entry name" value="POT_fam"/>
</dbReference>
<dbReference type="GO" id="GO:0016020">
    <property type="term" value="C:membrane"/>
    <property type="evidence" value="ECO:0007669"/>
    <property type="project" value="UniProtKB-SubCell"/>
</dbReference>
<feature type="transmembrane region" description="Helical" evidence="6">
    <location>
        <begin position="96"/>
        <end position="114"/>
    </location>
</feature>
<protein>
    <submittedName>
        <fullName evidence="7">Uncharacterized protein</fullName>
    </submittedName>
</protein>
<name>A0A9Q0QZV2_9MAGN</name>
<evidence type="ECO:0000313" key="7">
    <source>
        <dbReference type="EMBL" id="KAJ4977745.1"/>
    </source>
</evidence>